<comment type="caution">
    <text evidence="5">The sequence shown here is derived from an EMBL/GenBank/DDBJ whole genome shotgun (WGS) entry which is preliminary data.</text>
</comment>
<dbReference type="SMART" id="SM00448">
    <property type="entry name" value="REC"/>
    <property type="match status" value="1"/>
</dbReference>
<evidence type="ECO:0000313" key="6">
    <source>
        <dbReference type="Proteomes" id="UP000290218"/>
    </source>
</evidence>
<gene>
    <name evidence="5" type="ORF">ESB00_11500</name>
</gene>
<dbReference type="AlphaFoldDB" id="A0A4Q1CBQ6"/>
<evidence type="ECO:0000256" key="3">
    <source>
        <dbReference type="SAM" id="MobiDB-lite"/>
    </source>
</evidence>
<dbReference type="OrthoDB" id="9802066at2"/>
<dbReference type="InterPro" id="IPR001789">
    <property type="entry name" value="Sig_transdc_resp-reg_receiver"/>
</dbReference>
<feature type="domain" description="Response regulatory" evidence="4">
    <location>
        <begin position="39"/>
        <end position="153"/>
    </location>
</feature>
<keyword evidence="1 2" id="KW-0597">Phosphoprotein</keyword>
<accession>A0A4Q1CBQ6</accession>
<keyword evidence="6" id="KW-1185">Reference proteome</keyword>
<dbReference type="Gene3D" id="3.40.50.2300">
    <property type="match status" value="1"/>
</dbReference>
<dbReference type="SUPFAM" id="SSF52172">
    <property type="entry name" value="CheY-like"/>
    <property type="match status" value="1"/>
</dbReference>
<evidence type="ECO:0000259" key="4">
    <source>
        <dbReference type="PROSITE" id="PS50110"/>
    </source>
</evidence>
<proteinExistence type="predicted"/>
<dbReference type="GO" id="GO:0000160">
    <property type="term" value="P:phosphorelay signal transduction system"/>
    <property type="evidence" value="ECO:0007669"/>
    <property type="project" value="InterPro"/>
</dbReference>
<evidence type="ECO:0000256" key="2">
    <source>
        <dbReference type="PROSITE-ProRule" id="PRU00169"/>
    </source>
</evidence>
<dbReference type="Pfam" id="PF00072">
    <property type="entry name" value="Response_reg"/>
    <property type="match status" value="1"/>
</dbReference>
<feature type="compositionally biased region" description="Polar residues" evidence="3">
    <location>
        <begin position="15"/>
        <end position="30"/>
    </location>
</feature>
<organism evidence="5 6">
    <name type="scientific">Oleiharenicola lentus</name>
    <dbReference type="NCBI Taxonomy" id="2508720"/>
    <lineage>
        <taxon>Bacteria</taxon>
        <taxon>Pseudomonadati</taxon>
        <taxon>Verrucomicrobiota</taxon>
        <taxon>Opitutia</taxon>
        <taxon>Opitutales</taxon>
        <taxon>Opitutaceae</taxon>
        <taxon>Oleiharenicola</taxon>
    </lineage>
</organism>
<feature type="region of interest" description="Disordered" evidence="3">
    <location>
        <begin position="1"/>
        <end position="30"/>
    </location>
</feature>
<dbReference type="InterPro" id="IPR011006">
    <property type="entry name" value="CheY-like_superfamily"/>
</dbReference>
<evidence type="ECO:0000313" key="5">
    <source>
        <dbReference type="EMBL" id="RXK56458.1"/>
    </source>
</evidence>
<sequence length="164" mass="17997">MSTPDKDLSLPTCAGVSTMQEKMTTPTSATETPKAKLGAVLLVDDEKPLLELYAEALSPYFDVAVATSTKEAGYLLHKRVFKVVVSDHLMPGGNGLSFLVDAREEYPEMQRVLVTGYMKPEMLLRSVNEAALYRYLLKPVSLPELIKTVQEAAKLYDQATAGRA</sequence>
<feature type="modified residue" description="4-aspartylphosphate" evidence="2">
    <location>
        <position position="87"/>
    </location>
</feature>
<name>A0A4Q1CBQ6_9BACT</name>
<dbReference type="EMBL" id="SDHX01000001">
    <property type="protein sequence ID" value="RXK56458.1"/>
    <property type="molecule type" value="Genomic_DNA"/>
</dbReference>
<dbReference type="PROSITE" id="PS50110">
    <property type="entry name" value="RESPONSE_REGULATORY"/>
    <property type="match status" value="1"/>
</dbReference>
<evidence type="ECO:0000256" key="1">
    <source>
        <dbReference type="ARBA" id="ARBA00022553"/>
    </source>
</evidence>
<dbReference type="InterPro" id="IPR050595">
    <property type="entry name" value="Bact_response_regulator"/>
</dbReference>
<reference evidence="5 6" key="1">
    <citation type="submission" date="2019-01" db="EMBL/GenBank/DDBJ databases">
        <title>Lacunisphaera sp. strain TWA-58.</title>
        <authorList>
            <person name="Chen W.-M."/>
        </authorList>
    </citation>
    <scope>NUCLEOTIDE SEQUENCE [LARGE SCALE GENOMIC DNA]</scope>
    <source>
        <strain evidence="5 6">TWA-58</strain>
    </source>
</reference>
<dbReference type="PANTHER" id="PTHR44591">
    <property type="entry name" value="STRESS RESPONSE REGULATOR PROTEIN 1"/>
    <property type="match status" value="1"/>
</dbReference>
<dbReference type="Proteomes" id="UP000290218">
    <property type="component" value="Unassembled WGS sequence"/>
</dbReference>
<protein>
    <submittedName>
        <fullName evidence="5">Response regulator</fullName>
    </submittedName>
</protein>
<dbReference type="PANTHER" id="PTHR44591:SF19">
    <property type="entry name" value="TWO-COMPONENT RESPONSE REGULATOR-RELATED"/>
    <property type="match status" value="1"/>
</dbReference>